<dbReference type="InterPro" id="IPR041698">
    <property type="entry name" value="Methyltransf_25"/>
</dbReference>
<dbReference type="SUPFAM" id="SSF53335">
    <property type="entry name" value="S-adenosyl-L-methionine-dependent methyltransferases"/>
    <property type="match status" value="1"/>
</dbReference>
<dbReference type="Proteomes" id="UP001596495">
    <property type="component" value="Unassembled WGS sequence"/>
</dbReference>
<evidence type="ECO:0000259" key="2">
    <source>
        <dbReference type="Pfam" id="PF13649"/>
    </source>
</evidence>
<keyword evidence="4" id="KW-1185">Reference proteome</keyword>
<reference evidence="4" key="1">
    <citation type="journal article" date="2019" name="Int. J. Syst. Evol. Microbiol.">
        <title>The Global Catalogue of Microorganisms (GCM) 10K type strain sequencing project: providing services to taxonomists for standard genome sequencing and annotation.</title>
        <authorList>
            <consortium name="The Broad Institute Genomics Platform"/>
            <consortium name="The Broad Institute Genome Sequencing Center for Infectious Disease"/>
            <person name="Wu L."/>
            <person name="Ma J."/>
        </authorList>
    </citation>
    <scope>NUCLEOTIDE SEQUENCE [LARGE SCALE GENOMIC DNA]</scope>
    <source>
        <strain evidence="4">CCUG 54518</strain>
    </source>
</reference>
<organism evidence="3 4">
    <name type="scientific">Hydrogenophaga bisanensis</name>
    <dbReference type="NCBI Taxonomy" id="439611"/>
    <lineage>
        <taxon>Bacteria</taxon>
        <taxon>Pseudomonadati</taxon>
        <taxon>Pseudomonadota</taxon>
        <taxon>Betaproteobacteria</taxon>
        <taxon>Burkholderiales</taxon>
        <taxon>Comamonadaceae</taxon>
        <taxon>Hydrogenophaga</taxon>
    </lineage>
</organism>
<dbReference type="CDD" id="cd02440">
    <property type="entry name" value="AdoMet_MTases"/>
    <property type="match status" value="1"/>
</dbReference>
<dbReference type="GO" id="GO:0061542">
    <property type="term" value="F:3-demethylubiquinol 3-O-methyltransferase activity"/>
    <property type="evidence" value="ECO:0007669"/>
    <property type="project" value="UniProtKB-EC"/>
</dbReference>
<evidence type="ECO:0000256" key="1">
    <source>
        <dbReference type="ARBA" id="ARBA00022679"/>
    </source>
</evidence>
<dbReference type="EMBL" id="JBHTBX010000008">
    <property type="protein sequence ID" value="MFC7435453.1"/>
    <property type="molecule type" value="Genomic_DNA"/>
</dbReference>
<protein>
    <submittedName>
        <fullName evidence="3">Class I SAM-dependent methyltransferase</fullName>
        <ecNumber evidence="3">2.1.1.222</ecNumber>
        <ecNumber evidence="3">2.1.1.64</ecNumber>
    </submittedName>
</protein>
<dbReference type="GO" id="GO:0102208">
    <property type="term" value="F:2-polyprenyl-6-hydroxyphenol methylase activity"/>
    <property type="evidence" value="ECO:0007669"/>
    <property type="project" value="UniProtKB-EC"/>
</dbReference>
<evidence type="ECO:0000313" key="4">
    <source>
        <dbReference type="Proteomes" id="UP001596495"/>
    </source>
</evidence>
<dbReference type="PANTHER" id="PTHR43861:SF3">
    <property type="entry name" value="PUTATIVE (AFU_ORTHOLOGUE AFUA_2G14390)-RELATED"/>
    <property type="match status" value="1"/>
</dbReference>
<dbReference type="GO" id="GO:0032259">
    <property type="term" value="P:methylation"/>
    <property type="evidence" value="ECO:0007669"/>
    <property type="project" value="UniProtKB-KW"/>
</dbReference>
<sequence length="199" mass="21388">MNFWDQQFGAEGYKYGTQPNAFLAAQAHRLAPGSDVLVPGDGEGRNGAWLAGQGHRVTAMDGSAVGLEKARALAASRGVHLQTVQADLADWTPTPGSADAVVLTFVHLPPAIRLAAHRRLMQALRPGGLMLLEAFHPRQLPLRSGGPKDEAMLYTLAMLRQDFDGLDECLGEEVETLLDEGPGHQGPAQVVRWIGRRPG</sequence>
<dbReference type="EC" id="2.1.1.64" evidence="3"/>
<name>A0ABW2RBI8_9BURK</name>
<dbReference type="EC" id="2.1.1.222" evidence="3"/>
<dbReference type="InterPro" id="IPR029063">
    <property type="entry name" value="SAM-dependent_MTases_sf"/>
</dbReference>
<accession>A0ABW2RBI8</accession>
<comment type="caution">
    <text evidence="3">The sequence shown here is derived from an EMBL/GenBank/DDBJ whole genome shotgun (WGS) entry which is preliminary data.</text>
</comment>
<dbReference type="PANTHER" id="PTHR43861">
    <property type="entry name" value="TRANS-ACONITATE 2-METHYLTRANSFERASE-RELATED"/>
    <property type="match status" value="1"/>
</dbReference>
<keyword evidence="1 3" id="KW-0808">Transferase</keyword>
<keyword evidence="3" id="KW-0489">Methyltransferase</keyword>
<proteinExistence type="predicted"/>
<dbReference type="RefSeq" id="WP_382258168.1">
    <property type="nucleotide sequence ID" value="NZ_JBHTBX010000008.1"/>
</dbReference>
<dbReference type="Pfam" id="PF13649">
    <property type="entry name" value="Methyltransf_25"/>
    <property type="match status" value="1"/>
</dbReference>
<gene>
    <name evidence="3" type="ORF">ACFQNJ_13145</name>
</gene>
<feature type="domain" description="Methyltransferase" evidence="2">
    <location>
        <begin position="36"/>
        <end position="128"/>
    </location>
</feature>
<dbReference type="Gene3D" id="3.40.50.150">
    <property type="entry name" value="Vaccinia Virus protein VP39"/>
    <property type="match status" value="1"/>
</dbReference>
<evidence type="ECO:0000313" key="3">
    <source>
        <dbReference type="EMBL" id="MFC7435453.1"/>
    </source>
</evidence>